<dbReference type="PROSITE" id="PS51257">
    <property type="entry name" value="PROKAR_LIPOPROTEIN"/>
    <property type="match status" value="1"/>
</dbReference>
<keyword evidence="2" id="KW-1185">Reference proteome</keyword>
<dbReference type="AlphaFoldDB" id="A0A844ZY54"/>
<sequence length="131" mass="14126">MKHPAYVLTMLCCTIAACSQPDVEQPQAEEGAAMIDCALGEGSQFGPDCLVERETVEGENHLIVRHPDGGFRRFAQLDDGRGLVELDGADQLTRRLDGDVLEISIGADRYRFTANVSGQDNQDSGADDAAE</sequence>
<reference evidence="1 2" key="1">
    <citation type="submission" date="2019-12" db="EMBL/GenBank/DDBJ databases">
        <title>Genomic-based taxomic classification of the family Erythrobacteraceae.</title>
        <authorList>
            <person name="Xu L."/>
        </authorList>
    </citation>
    <scope>NUCLEOTIDE SEQUENCE [LARGE SCALE GENOMIC DNA]</scope>
    <source>
        <strain evidence="1 2">KCTC 52763</strain>
    </source>
</reference>
<evidence type="ECO:0008006" key="3">
    <source>
        <dbReference type="Google" id="ProtNLM"/>
    </source>
</evidence>
<protein>
    <recommendedName>
        <fullName evidence="3">Lipoprotein</fullName>
    </recommendedName>
</protein>
<dbReference type="RefSeq" id="WP_160603872.1">
    <property type="nucleotide sequence ID" value="NZ_WTYX01000001.1"/>
</dbReference>
<name>A0A844ZY54_9SPHN</name>
<evidence type="ECO:0000313" key="1">
    <source>
        <dbReference type="EMBL" id="MXO90409.1"/>
    </source>
</evidence>
<accession>A0A844ZY54</accession>
<proteinExistence type="predicted"/>
<dbReference type="OrthoDB" id="5402191at2"/>
<dbReference type="EMBL" id="WTYX01000001">
    <property type="protein sequence ID" value="MXO90409.1"/>
    <property type="molecule type" value="Genomic_DNA"/>
</dbReference>
<comment type="caution">
    <text evidence="1">The sequence shown here is derived from an EMBL/GenBank/DDBJ whole genome shotgun (WGS) entry which is preliminary data.</text>
</comment>
<dbReference type="Proteomes" id="UP000442714">
    <property type="component" value="Unassembled WGS sequence"/>
</dbReference>
<evidence type="ECO:0000313" key="2">
    <source>
        <dbReference type="Proteomes" id="UP000442714"/>
    </source>
</evidence>
<organism evidence="1 2">
    <name type="scientific">Pontixanthobacter aquaemixtae</name>
    <dbReference type="NCBI Taxonomy" id="1958940"/>
    <lineage>
        <taxon>Bacteria</taxon>
        <taxon>Pseudomonadati</taxon>
        <taxon>Pseudomonadota</taxon>
        <taxon>Alphaproteobacteria</taxon>
        <taxon>Sphingomonadales</taxon>
        <taxon>Erythrobacteraceae</taxon>
        <taxon>Pontixanthobacter</taxon>
    </lineage>
</organism>
<gene>
    <name evidence="1" type="ORF">GRI41_06220</name>
</gene>